<dbReference type="Proteomes" id="UP000265618">
    <property type="component" value="Unassembled WGS sequence"/>
</dbReference>
<dbReference type="EMBL" id="BDIP01010893">
    <property type="protein sequence ID" value="GIQ92906.1"/>
    <property type="molecule type" value="Genomic_DNA"/>
</dbReference>
<evidence type="ECO:0000313" key="2">
    <source>
        <dbReference type="Proteomes" id="UP000265618"/>
    </source>
</evidence>
<sequence length="74" mass="8262">MEMDAPVQRYPTPKEPYLDCLPQLLALVCIGEHSVLGIVDPNPCSRRSADYVAPSQCLIIEREGVDIPFRVTHP</sequence>
<reference evidence="1 2" key="1">
    <citation type="journal article" date="2018" name="PLoS ONE">
        <title>The draft genome of Kipferlia bialata reveals reductive genome evolution in fornicate parasites.</title>
        <authorList>
            <person name="Tanifuji G."/>
            <person name="Takabayashi S."/>
            <person name="Kume K."/>
            <person name="Takagi M."/>
            <person name="Nakayama T."/>
            <person name="Kamikawa R."/>
            <person name="Inagaki Y."/>
            <person name="Hashimoto T."/>
        </authorList>
    </citation>
    <scope>NUCLEOTIDE SEQUENCE [LARGE SCALE GENOMIC DNA]</scope>
    <source>
        <strain evidence="1">NY0173</strain>
    </source>
</reference>
<evidence type="ECO:0000313" key="1">
    <source>
        <dbReference type="EMBL" id="GIQ92906.1"/>
    </source>
</evidence>
<feature type="non-terminal residue" evidence="1">
    <location>
        <position position="1"/>
    </location>
</feature>
<gene>
    <name evidence="1" type="ORF">KIPB_016971</name>
</gene>
<proteinExistence type="predicted"/>
<protein>
    <submittedName>
        <fullName evidence="1">Uncharacterized protein</fullName>
    </submittedName>
</protein>
<comment type="caution">
    <text evidence="1">The sequence shown here is derived from an EMBL/GenBank/DDBJ whole genome shotgun (WGS) entry which is preliminary data.</text>
</comment>
<keyword evidence="2" id="KW-1185">Reference proteome</keyword>
<organism evidence="1 2">
    <name type="scientific">Kipferlia bialata</name>
    <dbReference type="NCBI Taxonomy" id="797122"/>
    <lineage>
        <taxon>Eukaryota</taxon>
        <taxon>Metamonada</taxon>
        <taxon>Carpediemonas-like organisms</taxon>
        <taxon>Kipferlia</taxon>
    </lineage>
</organism>
<accession>A0A9K3GSP0</accession>
<dbReference type="AlphaFoldDB" id="A0A9K3GSP0"/>
<name>A0A9K3GSP0_9EUKA</name>